<evidence type="ECO:0000256" key="1">
    <source>
        <dbReference type="ARBA" id="ARBA00022723"/>
    </source>
</evidence>
<keyword evidence="1" id="KW-0479">Metal-binding</keyword>
<dbReference type="SUPFAM" id="SSF51182">
    <property type="entry name" value="RmlC-like cupins"/>
    <property type="match status" value="1"/>
</dbReference>
<dbReference type="InterPro" id="IPR051610">
    <property type="entry name" value="GPI/OXD"/>
</dbReference>
<accession>W5VJP2</accession>
<evidence type="ECO:0000259" key="2">
    <source>
        <dbReference type="Pfam" id="PF07883"/>
    </source>
</evidence>
<dbReference type="PANTHER" id="PTHR35848">
    <property type="entry name" value="OXALATE-BINDING PROTEIN"/>
    <property type="match status" value="1"/>
</dbReference>
<dbReference type="InterPro" id="IPR013096">
    <property type="entry name" value="Cupin_2"/>
</dbReference>
<dbReference type="InterPro" id="IPR014710">
    <property type="entry name" value="RmlC-like_jellyroll"/>
</dbReference>
<name>W5VJP2_9BACT</name>
<proteinExistence type="predicted"/>
<dbReference type="PANTHER" id="PTHR35848:SF6">
    <property type="entry name" value="CUPIN TYPE-2 DOMAIN-CONTAINING PROTEIN"/>
    <property type="match status" value="1"/>
</dbReference>
<protein>
    <submittedName>
        <fullName evidence="3">Cupin</fullName>
    </submittedName>
</protein>
<dbReference type="Gene3D" id="2.60.120.10">
    <property type="entry name" value="Jelly Rolls"/>
    <property type="match status" value="1"/>
</dbReference>
<sequence>MPIGHVTELENKVVNNPLAKDAKMRVLVGPEQGWDNHVMRVFELEVGGFTPRHQHAWPHINYIIEGEGSLFLNGQENPVKAGSYAFVPGNELHQFQNTGDKAFKFICIVPSEGHY</sequence>
<dbReference type="EMBL" id="KF733648">
    <property type="protein sequence ID" value="AHH81874.1"/>
    <property type="molecule type" value="Genomic_DNA"/>
</dbReference>
<dbReference type="AlphaFoldDB" id="W5VJP2"/>
<organism evidence="3">
    <name type="scientific">uncultured bacterium pAB4</name>
    <dbReference type="NCBI Taxonomy" id="1444979"/>
    <lineage>
        <taxon>Bacteria</taxon>
        <taxon>environmental samples</taxon>
    </lineage>
</organism>
<reference evidence="3" key="1">
    <citation type="submission" date="2013-10" db="EMBL/GenBank/DDBJ databases">
        <title>Metagenomics Reveals New Arsenic Resistance Genes.</title>
        <authorList>
            <person name="Sharma R."/>
        </authorList>
    </citation>
    <scope>NUCLEOTIDE SEQUENCE</scope>
</reference>
<dbReference type="GO" id="GO:0046872">
    <property type="term" value="F:metal ion binding"/>
    <property type="evidence" value="ECO:0007669"/>
    <property type="project" value="UniProtKB-KW"/>
</dbReference>
<dbReference type="CDD" id="cd02222">
    <property type="entry name" value="cupin_TM1459-like"/>
    <property type="match status" value="1"/>
</dbReference>
<feature type="domain" description="Cupin type-2" evidence="2">
    <location>
        <begin position="41"/>
        <end position="109"/>
    </location>
</feature>
<dbReference type="Pfam" id="PF07883">
    <property type="entry name" value="Cupin_2"/>
    <property type="match status" value="1"/>
</dbReference>
<evidence type="ECO:0000313" key="3">
    <source>
        <dbReference type="EMBL" id="AHH81874.1"/>
    </source>
</evidence>
<dbReference type="InterPro" id="IPR011051">
    <property type="entry name" value="RmlC_Cupin_sf"/>
</dbReference>